<dbReference type="OrthoDB" id="5377039at2759"/>
<comment type="caution">
    <text evidence="2">The sequence shown here is derived from an EMBL/GenBank/DDBJ whole genome shotgun (WGS) entry which is preliminary data.</text>
</comment>
<accession>A0A4Z1KEQ8</accession>
<sequence>MSAQESPDQQQPATDAEIEVFSSQEPHIQDHAMEAPDSPPDLYSAHNHSNTPATTPSKSAAQEKVNHGAPGSSWNSKKFQEEYDRACDGLVDKNWDGKTRYGDPLLPK</sequence>
<protein>
    <submittedName>
        <fullName evidence="2">Uncharacterized protein</fullName>
    </submittedName>
</protein>
<reference evidence="2 3" key="1">
    <citation type="submission" date="2017-12" db="EMBL/GenBank/DDBJ databases">
        <title>Comparative genomics of Botrytis spp.</title>
        <authorList>
            <person name="Valero-Jimenez C.A."/>
            <person name="Tapia P."/>
            <person name="Veloso J."/>
            <person name="Silva-Moreno E."/>
            <person name="Staats M."/>
            <person name="Valdes J.H."/>
            <person name="Van Kan J.A.L."/>
        </authorList>
    </citation>
    <scope>NUCLEOTIDE SEQUENCE [LARGE SCALE GENOMIC DNA]</scope>
    <source>
        <strain evidence="2 3">Be9601</strain>
    </source>
</reference>
<dbReference type="Proteomes" id="UP000297229">
    <property type="component" value="Unassembled WGS sequence"/>
</dbReference>
<organism evidence="2 3">
    <name type="scientific">Botrytis elliptica</name>
    <dbReference type="NCBI Taxonomy" id="278938"/>
    <lineage>
        <taxon>Eukaryota</taxon>
        <taxon>Fungi</taxon>
        <taxon>Dikarya</taxon>
        <taxon>Ascomycota</taxon>
        <taxon>Pezizomycotina</taxon>
        <taxon>Leotiomycetes</taxon>
        <taxon>Helotiales</taxon>
        <taxon>Sclerotiniaceae</taxon>
        <taxon>Botrytis</taxon>
    </lineage>
</organism>
<evidence type="ECO:0000313" key="2">
    <source>
        <dbReference type="EMBL" id="TGO79907.1"/>
    </source>
</evidence>
<feature type="region of interest" description="Disordered" evidence="1">
    <location>
        <begin position="1"/>
        <end position="78"/>
    </location>
</feature>
<proteinExistence type="predicted"/>
<dbReference type="AlphaFoldDB" id="A0A4Z1KEQ8"/>
<evidence type="ECO:0000313" key="3">
    <source>
        <dbReference type="Proteomes" id="UP000297229"/>
    </source>
</evidence>
<evidence type="ECO:0000256" key="1">
    <source>
        <dbReference type="SAM" id="MobiDB-lite"/>
    </source>
</evidence>
<dbReference type="EMBL" id="PQXM01000020">
    <property type="protein sequence ID" value="TGO79907.1"/>
    <property type="molecule type" value="Genomic_DNA"/>
</dbReference>
<keyword evidence="3" id="KW-1185">Reference proteome</keyword>
<feature type="compositionally biased region" description="Polar residues" evidence="1">
    <location>
        <begin position="46"/>
        <end position="60"/>
    </location>
</feature>
<name>A0A4Z1KEQ8_9HELO</name>
<feature type="compositionally biased region" description="Polar residues" evidence="1">
    <location>
        <begin position="1"/>
        <end position="13"/>
    </location>
</feature>
<gene>
    <name evidence="2" type="ORF">BELL_0020g00440</name>
</gene>